<reference evidence="1" key="3">
    <citation type="submission" date="2015-02" db="UniProtKB">
        <authorList>
            <consortium name="EnsemblProtists"/>
        </authorList>
    </citation>
    <scope>IDENTIFICATION</scope>
    <source>
        <strain evidence="1">DAOM BR144</strain>
    </source>
</reference>
<dbReference type="Proteomes" id="UP000019132">
    <property type="component" value="Unassembled WGS sequence"/>
</dbReference>
<reference evidence="2" key="1">
    <citation type="journal article" date="2010" name="Genome Biol.">
        <title>Genome sequence of the necrotrophic plant pathogen Pythium ultimum reveals original pathogenicity mechanisms and effector repertoire.</title>
        <authorList>
            <person name="Levesque C.A."/>
            <person name="Brouwer H."/>
            <person name="Cano L."/>
            <person name="Hamilton J.P."/>
            <person name="Holt C."/>
            <person name="Huitema E."/>
            <person name="Raffaele S."/>
            <person name="Robideau G.P."/>
            <person name="Thines M."/>
            <person name="Win J."/>
            <person name="Zerillo M.M."/>
            <person name="Beakes G.W."/>
            <person name="Boore J.L."/>
            <person name="Busam D."/>
            <person name="Dumas B."/>
            <person name="Ferriera S."/>
            <person name="Fuerstenberg S.I."/>
            <person name="Gachon C.M."/>
            <person name="Gaulin E."/>
            <person name="Govers F."/>
            <person name="Grenville-Briggs L."/>
            <person name="Horner N."/>
            <person name="Hostetler J."/>
            <person name="Jiang R.H."/>
            <person name="Johnson J."/>
            <person name="Krajaejun T."/>
            <person name="Lin H."/>
            <person name="Meijer H.J."/>
            <person name="Moore B."/>
            <person name="Morris P."/>
            <person name="Phuntmart V."/>
            <person name="Puiu D."/>
            <person name="Shetty J."/>
            <person name="Stajich J.E."/>
            <person name="Tripathy S."/>
            <person name="Wawra S."/>
            <person name="van West P."/>
            <person name="Whitty B.R."/>
            <person name="Coutinho P.M."/>
            <person name="Henrissat B."/>
            <person name="Martin F."/>
            <person name="Thomas P.D."/>
            <person name="Tyler B.M."/>
            <person name="De Vries R.P."/>
            <person name="Kamoun S."/>
            <person name="Yandell M."/>
            <person name="Tisserat N."/>
            <person name="Buell C.R."/>
        </authorList>
    </citation>
    <scope>NUCLEOTIDE SEQUENCE</scope>
    <source>
        <strain evidence="2">DAOM:BR144</strain>
    </source>
</reference>
<name>K3WMC5_GLOUD</name>
<reference evidence="2" key="2">
    <citation type="submission" date="2010-04" db="EMBL/GenBank/DDBJ databases">
        <authorList>
            <person name="Buell R."/>
            <person name="Hamilton J."/>
            <person name="Hostetler J."/>
        </authorList>
    </citation>
    <scope>NUCLEOTIDE SEQUENCE [LARGE SCALE GENOMIC DNA]</scope>
    <source>
        <strain evidence="2">DAOM:BR144</strain>
    </source>
</reference>
<evidence type="ECO:0000313" key="1">
    <source>
        <dbReference type="EnsemblProtists" id="PYU1_T006117"/>
    </source>
</evidence>
<dbReference type="eggNOG" id="ENOG502RQS6">
    <property type="taxonomic scope" value="Eukaryota"/>
</dbReference>
<sequence length="161" mass="17872">MNTGYGICSHKNSFSTGVKLGNYVEDRIGNDLAKASKSYPLNKHTEASANFINPKDMPNKCAHAPKENLTERAMIRLGLPYDLIFEHGKAHIPTTEEINKKYTPASLDIGSGLPASATASLSTEPKRMKELELKRIREARELKHSYVTSNQSVVPFARTKK</sequence>
<dbReference type="EnsemblProtists" id="PYU1_T006117">
    <property type="protein sequence ID" value="PYU1_T006117"/>
    <property type="gene ID" value="PYU1_G006105"/>
</dbReference>
<dbReference type="EMBL" id="GL376625">
    <property type="status" value="NOT_ANNOTATED_CDS"/>
    <property type="molecule type" value="Genomic_DNA"/>
</dbReference>
<dbReference type="InParanoid" id="K3WMC5"/>
<dbReference type="OMA" id="GICGHKN"/>
<keyword evidence="2" id="KW-1185">Reference proteome</keyword>
<proteinExistence type="predicted"/>
<evidence type="ECO:0000313" key="2">
    <source>
        <dbReference type="Proteomes" id="UP000019132"/>
    </source>
</evidence>
<accession>K3WMC5</accession>
<dbReference type="HOGENOM" id="CLU_1647137_0_0_1"/>
<dbReference type="AlphaFoldDB" id="K3WMC5"/>
<dbReference type="VEuPathDB" id="FungiDB:PYU1_G006105"/>
<organism evidence="1 2">
    <name type="scientific">Globisporangium ultimum (strain ATCC 200006 / CBS 805.95 / DAOM BR144)</name>
    <name type="common">Pythium ultimum</name>
    <dbReference type="NCBI Taxonomy" id="431595"/>
    <lineage>
        <taxon>Eukaryota</taxon>
        <taxon>Sar</taxon>
        <taxon>Stramenopiles</taxon>
        <taxon>Oomycota</taxon>
        <taxon>Peronosporomycetes</taxon>
        <taxon>Pythiales</taxon>
        <taxon>Pythiaceae</taxon>
        <taxon>Globisporangium</taxon>
    </lineage>
</organism>
<protein>
    <submittedName>
        <fullName evidence="1">Uncharacterized protein</fullName>
    </submittedName>
</protein>